<comment type="subunit">
    <text evidence="9">At low DSF concentrations, interacts with RpfF.</text>
</comment>
<reference evidence="15" key="1">
    <citation type="submission" date="2016-04" db="EMBL/GenBank/DDBJ databases">
        <authorList>
            <person name="Evans L.H."/>
            <person name="Alamgir A."/>
            <person name="Owens N."/>
            <person name="Weber N.D."/>
            <person name="Virtaneva K."/>
            <person name="Barbian K."/>
            <person name="Babar A."/>
            <person name="Rosenke K."/>
        </authorList>
    </citation>
    <scope>NUCLEOTIDE SEQUENCE</scope>
    <source>
        <strain evidence="15">86</strain>
    </source>
</reference>
<dbReference type="Gene3D" id="3.30.450.20">
    <property type="entry name" value="PAS domain"/>
    <property type="match status" value="4"/>
</dbReference>
<dbReference type="SMART" id="SM00091">
    <property type="entry name" value="PAS"/>
    <property type="match status" value="4"/>
</dbReference>
<dbReference type="Pfam" id="PF13426">
    <property type="entry name" value="PAS_9"/>
    <property type="match status" value="4"/>
</dbReference>
<keyword evidence="7" id="KW-0067">ATP-binding</keyword>
<dbReference type="EC" id="2.7.13.3" evidence="2"/>
<dbReference type="Gene3D" id="1.10.287.130">
    <property type="match status" value="1"/>
</dbReference>
<dbReference type="SMART" id="SM00388">
    <property type="entry name" value="HisKA"/>
    <property type="match status" value="1"/>
</dbReference>
<keyword evidence="8" id="KW-0902">Two-component regulatory system</keyword>
<keyword evidence="3 11" id="KW-0597">Phosphoprotein</keyword>
<evidence type="ECO:0000256" key="4">
    <source>
        <dbReference type="ARBA" id="ARBA00022679"/>
    </source>
</evidence>
<feature type="modified residue" description="4-aspartylphosphate" evidence="11">
    <location>
        <position position="870"/>
    </location>
</feature>
<dbReference type="Gene3D" id="3.40.50.2300">
    <property type="match status" value="1"/>
</dbReference>
<evidence type="ECO:0000259" key="14">
    <source>
        <dbReference type="PROSITE" id="PS50110"/>
    </source>
</evidence>
<dbReference type="InterPro" id="IPR011006">
    <property type="entry name" value="CheY-like_superfamily"/>
</dbReference>
<dbReference type="SUPFAM" id="SSF55785">
    <property type="entry name" value="PYP-like sensor domain (PAS domain)"/>
    <property type="match status" value="4"/>
</dbReference>
<dbReference type="InterPro" id="IPR004358">
    <property type="entry name" value="Sig_transdc_His_kin-like_C"/>
</dbReference>
<dbReference type="CDD" id="cd17546">
    <property type="entry name" value="REC_hyHK_CKI1_RcsC-like"/>
    <property type="match status" value="1"/>
</dbReference>
<dbReference type="SMART" id="SM00387">
    <property type="entry name" value="HATPase_c"/>
    <property type="match status" value="1"/>
</dbReference>
<evidence type="ECO:0000256" key="1">
    <source>
        <dbReference type="ARBA" id="ARBA00000085"/>
    </source>
</evidence>
<dbReference type="InterPro" id="IPR036890">
    <property type="entry name" value="HATPase_C_sf"/>
</dbReference>
<dbReference type="InterPro" id="IPR003594">
    <property type="entry name" value="HATPase_dom"/>
</dbReference>
<keyword evidence="5" id="KW-0547">Nucleotide-binding</keyword>
<dbReference type="InterPro" id="IPR036097">
    <property type="entry name" value="HisK_dim/P_sf"/>
</dbReference>
<dbReference type="SMART" id="SM00448">
    <property type="entry name" value="REC"/>
    <property type="match status" value="1"/>
</dbReference>
<dbReference type="PROSITE" id="PS50110">
    <property type="entry name" value="RESPONSE_REGULATORY"/>
    <property type="match status" value="1"/>
</dbReference>
<organism evidence="15">
    <name type="scientific">uncultured delta proteobacterium</name>
    <dbReference type="NCBI Taxonomy" id="34034"/>
    <lineage>
        <taxon>Bacteria</taxon>
        <taxon>Deltaproteobacteria</taxon>
        <taxon>environmental samples</taxon>
    </lineage>
</organism>
<dbReference type="AlphaFoldDB" id="A0A212IV82"/>
<evidence type="ECO:0000256" key="5">
    <source>
        <dbReference type="ARBA" id="ARBA00022741"/>
    </source>
</evidence>
<dbReference type="Gene3D" id="3.30.565.10">
    <property type="entry name" value="Histidine kinase-like ATPase, C-terminal domain"/>
    <property type="match status" value="1"/>
</dbReference>
<name>A0A212IV82_9DELT</name>
<dbReference type="GO" id="GO:0005524">
    <property type="term" value="F:ATP binding"/>
    <property type="evidence" value="ECO:0007669"/>
    <property type="project" value="UniProtKB-KW"/>
</dbReference>
<dbReference type="FunFam" id="1.10.287.130:FF:000002">
    <property type="entry name" value="Two-component osmosensing histidine kinase"/>
    <property type="match status" value="1"/>
</dbReference>
<feature type="coiled-coil region" evidence="12">
    <location>
        <begin position="260"/>
        <end position="287"/>
    </location>
</feature>
<dbReference type="InterPro" id="IPR005467">
    <property type="entry name" value="His_kinase_dom"/>
</dbReference>
<feature type="domain" description="Response regulatory" evidence="14">
    <location>
        <begin position="821"/>
        <end position="937"/>
    </location>
</feature>
<dbReference type="PROSITE" id="PS50109">
    <property type="entry name" value="HIS_KIN"/>
    <property type="match status" value="1"/>
</dbReference>
<dbReference type="CDD" id="cd00082">
    <property type="entry name" value="HisKA"/>
    <property type="match status" value="1"/>
</dbReference>
<dbReference type="CDD" id="cd16922">
    <property type="entry name" value="HATPase_EvgS-ArcB-TorS-like"/>
    <property type="match status" value="1"/>
</dbReference>
<evidence type="ECO:0000256" key="8">
    <source>
        <dbReference type="ARBA" id="ARBA00023012"/>
    </source>
</evidence>
<proteinExistence type="predicted"/>
<dbReference type="EMBL" id="FLUQ01000001">
    <property type="protein sequence ID" value="SBV91107.1"/>
    <property type="molecule type" value="Genomic_DNA"/>
</dbReference>
<dbReference type="FunFam" id="3.30.565.10:FF:000010">
    <property type="entry name" value="Sensor histidine kinase RcsC"/>
    <property type="match status" value="1"/>
</dbReference>
<dbReference type="InterPro" id="IPR003661">
    <property type="entry name" value="HisK_dim/P_dom"/>
</dbReference>
<evidence type="ECO:0000256" key="3">
    <source>
        <dbReference type="ARBA" id="ARBA00022553"/>
    </source>
</evidence>
<dbReference type="InterPro" id="IPR000014">
    <property type="entry name" value="PAS"/>
</dbReference>
<evidence type="ECO:0000256" key="2">
    <source>
        <dbReference type="ARBA" id="ARBA00012438"/>
    </source>
</evidence>
<dbReference type="GO" id="GO:0000155">
    <property type="term" value="F:phosphorelay sensor kinase activity"/>
    <property type="evidence" value="ECO:0007669"/>
    <property type="project" value="InterPro"/>
</dbReference>
<evidence type="ECO:0000256" key="11">
    <source>
        <dbReference type="PROSITE-ProRule" id="PRU00169"/>
    </source>
</evidence>
<dbReference type="PRINTS" id="PR00344">
    <property type="entry name" value="BCTRLSENSOR"/>
</dbReference>
<keyword evidence="6 15" id="KW-0418">Kinase</keyword>
<dbReference type="Pfam" id="PF00512">
    <property type="entry name" value="HisKA"/>
    <property type="match status" value="1"/>
</dbReference>
<evidence type="ECO:0000313" key="15">
    <source>
        <dbReference type="EMBL" id="SBV91107.1"/>
    </source>
</evidence>
<dbReference type="SUPFAM" id="SSF47384">
    <property type="entry name" value="Homodimeric domain of signal transducing histidine kinase"/>
    <property type="match status" value="1"/>
</dbReference>
<keyword evidence="12" id="KW-0175">Coiled coil</keyword>
<dbReference type="InterPro" id="IPR001789">
    <property type="entry name" value="Sig_transdc_resp-reg_receiver"/>
</dbReference>
<comment type="catalytic activity">
    <reaction evidence="1">
        <text>ATP + protein L-histidine = ADP + protein N-phospho-L-histidine.</text>
        <dbReference type="EC" id="2.7.13.3"/>
    </reaction>
</comment>
<keyword evidence="4 15" id="KW-0808">Transferase</keyword>
<evidence type="ECO:0000256" key="6">
    <source>
        <dbReference type="ARBA" id="ARBA00022777"/>
    </source>
</evidence>
<feature type="domain" description="Histidine kinase" evidence="13">
    <location>
        <begin position="562"/>
        <end position="782"/>
    </location>
</feature>
<dbReference type="Pfam" id="PF00072">
    <property type="entry name" value="Response_reg"/>
    <property type="match status" value="1"/>
</dbReference>
<accession>A0A212IV82</accession>
<dbReference type="PANTHER" id="PTHR45339:SF1">
    <property type="entry name" value="HYBRID SIGNAL TRANSDUCTION HISTIDINE KINASE J"/>
    <property type="match status" value="1"/>
</dbReference>
<dbReference type="SUPFAM" id="SSF52172">
    <property type="entry name" value="CheY-like"/>
    <property type="match status" value="1"/>
</dbReference>
<dbReference type="InterPro" id="IPR035965">
    <property type="entry name" value="PAS-like_dom_sf"/>
</dbReference>
<evidence type="ECO:0000259" key="13">
    <source>
        <dbReference type="PROSITE" id="PS50109"/>
    </source>
</evidence>
<sequence length="945" mass="106929">MRILKELGLYMNFDKLQADNNTFDLALALIDAMPMCLNCWNKAFVNIYCNDEAVRLFDLTSKKEYLERFHELSPAFQPDGRSSHEAALAYVTEAFEKGQCRFEWLHQKLDGEPIPAEITLVRTIYNGEHVVAGYTRDLRELKATMEKMREADERTQIMLDATPLCANFWDSNCNNIDCNQEAVKLFELKDKQEYLDRFPELSPEFQPDGRLSSEKALANITTAFKEGYCRFEWMHQKLNGEPVPAEITLVRVKHRDGFIVVGYTRDLRELKATMEKMREADERAQIMLDATPLCANFWDKDYNNIDCNQEAVKLFGLKDKREYLDRFSDLSPEFQPDGRRSSEKALANITIAFNEGYCRFEWMHQKLDGEPIPAEITLVRVKHRDGYIVVGYTRDLRELKAMLANMREADERTQVMLDATPLCCNLWDKNFNNIDCNQEAVKLFGLRDKQEYLDRFFELSPELQPDGVPSSEKALANITIAFNEGYCRFEWMHQKLDGEPIPAEIILVRVKHRGEFIVAGYTRDLRELKAMLNEMHKVESDLRLARDAAEESTRAKSEFLANMSHEIRTPMNGILGMLHLLINTGLQPTQLDYAKKTLFSANNLLRIINDILDFSKIEAGKLEIENLPFSLQEICDELGIVFAAKIEEKGLAFRVDADIPPNRVIGAPLRLKQVLFNLVGNALKFTDAGEIRVAISSEQLEESKARYTFSVRDTGIGLTQEQLNRLFVAFTQADASTTRKYGGTGLGLAISKSLVGMMHGDIWAESMPGKGATFFFTAVFEVCDNQDPAKCTRCAAAAFNPGDCNVPAHLSGQPGERRHGHILLVEDNEINQMIAEELLKTVGYSVDIANNGQEAVQMVGQGRYDLVPMDIQMPVMDGLTATRAIRTDSCHDCLPIVAMSAHAMAGDKEKSLESGMNDHITKPISPDVLYATLDKWLARPPAGGD</sequence>
<evidence type="ECO:0000256" key="12">
    <source>
        <dbReference type="SAM" id="Coils"/>
    </source>
</evidence>
<dbReference type="PANTHER" id="PTHR45339">
    <property type="entry name" value="HYBRID SIGNAL TRANSDUCTION HISTIDINE KINASE J"/>
    <property type="match status" value="1"/>
</dbReference>
<evidence type="ECO:0000256" key="9">
    <source>
        <dbReference type="ARBA" id="ARBA00064003"/>
    </source>
</evidence>
<dbReference type="Pfam" id="PF02518">
    <property type="entry name" value="HATPase_c"/>
    <property type="match status" value="1"/>
</dbReference>
<protein>
    <recommendedName>
        <fullName evidence="10">Sensory/regulatory protein RpfC</fullName>
        <ecNumber evidence="2">2.7.13.3</ecNumber>
    </recommendedName>
</protein>
<gene>
    <name evidence="15" type="ORF">KL86DPRO_10140</name>
</gene>
<evidence type="ECO:0000256" key="10">
    <source>
        <dbReference type="ARBA" id="ARBA00068150"/>
    </source>
</evidence>
<dbReference type="SUPFAM" id="SSF55874">
    <property type="entry name" value="ATPase domain of HSP90 chaperone/DNA topoisomerase II/histidine kinase"/>
    <property type="match status" value="1"/>
</dbReference>
<evidence type="ECO:0000256" key="7">
    <source>
        <dbReference type="ARBA" id="ARBA00022840"/>
    </source>
</evidence>